<dbReference type="Proteomes" id="UP001153365">
    <property type="component" value="Unassembled WGS sequence"/>
</dbReference>
<evidence type="ECO:0000313" key="2">
    <source>
        <dbReference type="Proteomes" id="UP001153365"/>
    </source>
</evidence>
<name>A0AAV0BEX8_PHAPC</name>
<gene>
    <name evidence="1" type="ORF">PPACK8108_LOCUS19649</name>
</gene>
<organism evidence="1 2">
    <name type="scientific">Phakopsora pachyrhizi</name>
    <name type="common">Asian soybean rust disease fungus</name>
    <dbReference type="NCBI Taxonomy" id="170000"/>
    <lineage>
        <taxon>Eukaryota</taxon>
        <taxon>Fungi</taxon>
        <taxon>Dikarya</taxon>
        <taxon>Basidiomycota</taxon>
        <taxon>Pucciniomycotina</taxon>
        <taxon>Pucciniomycetes</taxon>
        <taxon>Pucciniales</taxon>
        <taxon>Phakopsoraceae</taxon>
        <taxon>Phakopsora</taxon>
    </lineage>
</organism>
<evidence type="ECO:0000313" key="1">
    <source>
        <dbReference type="EMBL" id="CAH7685168.1"/>
    </source>
</evidence>
<sequence length="449" mass="49960">MNYLMLSENNPSLFNDTSRMGNQRDVLMSCTDGSDGYPTLFDFNMQMERYLDSKKRSERTVISAGDLDYIQMLLSDPASLRAAPSASYRAWIKKTFFLRTTPSGIYVCHKEKGDAGGRPVASKEAMYYILKEAHASDGHGGRDKTAKAVKLTHSFIRKSLICIFLENCPTCLARKEAVKKEKLSLLKTSGDKSFIYNNAPHSATSFGTGFTSPDSPNLDFGLSYSQFNKKLPKHRGSLPTDIYVPSHLAIKRPVVPLELARVPAAPVIRNRGSSVTSVISNYGISEELSSAENLSDPFSYTTVPSYAPVYSNEHQALEQSYRVEPFSAPGNLGFYNFNHLPTSHSLMRTTLPSENSNLVFEPNLESFSFDTLSLPNAGSDNATFLQNNLFPSEDYISKLLNEIQEPHYNTDEDMNRQFSQNNLCSMGNVSNYCSNLSLVSPQGDFPSQF</sequence>
<protein>
    <submittedName>
        <fullName evidence="1">Expressed protein</fullName>
    </submittedName>
</protein>
<dbReference type="EMBL" id="CALTRL010005711">
    <property type="protein sequence ID" value="CAH7685168.1"/>
    <property type="molecule type" value="Genomic_DNA"/>
</dbReference>
<keyword evidence="2" id="KW-1185">Reference proteome</keyword>
<reference evidence="1" key="1">
    <citation type="submission" date="2022-06" db="EMBL/GenBank/DDBJ databases">
        <authorList>
            <consortium name="SYNGENTA / RWTH Aachen University"/>
        </authorList>
    </citation>
    <scope>NUCLEOTIDE SEQUENCE</scope>
</reference>
<proteinExistence type="predicted"/>
<comment type="caution">
    <text evidence="1">The sequence shown here is derived from an EMBL/GenBank/DDBJ whole genome shotgun (WGS) entry which is preliminary data.</text>
</comment>
<dbReference type="AlphaFoldDB" id="A0AAV0BEX8"/>
<accession>A0AAV0BEX8</accession>